<gene>
    <name evidence="1" type="ordered locus">BP951000_1507</name>
</gene>
<dbReference type="KEGG" id="bpo:BP951000_1507"/>
<dbReference type="InParanoid" id="D8IEB7"/>
<organism evidence="1 2">
    <name type="scientific">Brachyspira pilosicoli (strain ATCC BAA-1826 / 95/1000)</name>
    <dbReference type="NCBI Taxonomy" id="759914"/>
    <lineage>
        <taxon>Bacteria</taxon>
        <taxon>Pseudomonadati</taxon>
        <taxon>Spirochaetota</taxon>
        <taxon>Spirochaetia</taxon>
        <taxon>Brachyspirales</taxon>
        <taxon>Brachyspiraceae</taxon>
        <taxon>Brachyspira</taxon>
    </lineage>
</organism>
<dbReference type="HOGENOM" id="CLU_578309_0_0_12"/>
<proteinExistence type="predicted"/>
<protein>
    <submittedName>
        <fullName evidence="1">Uncharacterized protein</fullName>
    </submittedName>
</protein>
<dbReference type="EMBL" id="CP002025">
    <property type="protein sequence ID" value="ADK31490.1"/>
    <property type="molecule type" value="Genomic_DNA"/>
</dbReference>
<sequence length="469" mass="53642">MAKDIFDLDRTLFSGMYAPSFKNGMQNAAQLYFGIPIKDNEMYFGIGGAFSIDSQNMNYNREYIPVINRVILGEEKNLDTSFAIRPVFKINDMISIHYLLAKSGGYYFNQGYTYYHQTNVNNYANLTNNITNSQWYNEIAVAINFDNDMRLNLPIAVAVNNYSQRYTTNNSTKDTLSHQYINTATNSFDTSVRLLFYPEFMMPLVAGPLQKLTFNLGLEFDLYKDNQNRFILNSTNISPNEIDKVINGSLAKSNQTYNLNMSFDISVAPTLEWNIIDRVIKLTTEPRLGLRLDITNLGQTYVMSNTYDNVNNTIDENNLIATGDILHNAISIIPYLEIPVGTTIKPLEWFEIRAGIKYGIDMNIYSLYRETAQKEVIKTLETDFVSKLGMYAGLGFSWKDRLFLDLFLDLAVTSKQESIWVNGVGLQLSYAFTKFDYLQKEEPPIYSYTNGDTNNDIDLNNNNITNDIL</sequence>
<dbReference type="AlphaFoldDB" id="D8IEB7"/>
<keyword evidence="2" id="KW-1185">Reference proteome</keyword>
<evidence type="ECO:0000313" key="1">
    <source>
        <dbReference type="EMBL" id="ADK31490.1"/>
    </source>
</evidence>
<name>D8IEB7_BRAP9</name>
<evidence type="ECO:0000313" key="2">
    <source>
        <dbReference type="Proteomes" id="UP000000332"/>
    </source>
</evidence>
<reference evidence="1 2" key="1">
    <citation type="journal article" date="2010" name="PLoS ONE">
        <title>The complete genome sequence of the pathogenic intestinal spirochete Brachyspira pilosicoli and comparison with other Brachyspira genomes.</title>
        <authorList>
            <person name="Wanchanthuek P."/>
            <person name="Bellgard M.I."/>
            <person name="La T."/>
            <person name="Ryan K."/>
            <person name="Moolhuijzen P."/>
            <person name="Chapman B."/>
            <person name="Black M."/>
            <person name="Schibeci D."/>
            <person name="Hunter A."/>
            <person name="Barrero R."/>
            <person name="Phillips N.D."/>
            <person name="Hampson D.J."/>
        </authorList>
    </citation>
    <scope>NUCLEOTIDE SEQUENCE [LARGE SCALE GENOMIC DNA]</scope>
    <source>
        <strain evidence="2">ATCC BAA-1826 / 95/1000</strain>
    </source>
</reference>
<accession>D8IEB7</accession>
<dbReference type="Proteomes" id="UP000000332">
    <property type="component" value="Chromosome"/>
</dbReference>